<proteinExistence type="predicted"/>
<dbReference type="EMBL" id="JALJOT010000010">
    <property type="protein sequence ID" value="KAK9906371.1"/>
    <property type="molecule type" value="Genomic_DNA"/>
</dbReference>
<dbReference type="InterPro" id="IPR017853">
    <property type="entry name" value="GH"/>
</dbReference>
<protein>
    <recommendedName>
        <fullName evidence="3">Glycoside hydrolase</fullName>
    </recommendedName>
</protein>
<dbReference type="Proteomes" id="UP001491310">
    <property type="component" value="Unassembled WGS sequence"/>
</dbReference>
<sequence length="195" mass="22055">MRPTDLPNLADARYEAYSQDIEPGVRRYNVFWQAFEGSHVLPSQTPVSCAPGYQLVPASPEDLQQKGYNRYHCYASSQIQLFEAYLALDTVYGIQSCATIWDIPNPPFRNPACGGQVINNQTNMGGCIPQSPDVMLDFQDFVNFVAEHYNSDTGGRFTHYIIWNEVANGDWFDASPTIDNKQEISQQDTNLWLDT</sequence>
<name>A0ABR2YIU8_9CHLO</name>
<reference evidence="1 2" key="1">
    <citation type="journal article" date="2024" name="Nat. Commun.">
        <title>Phylogenomics reveals the evolutionary origins of lichenization in chlorophyte algae.</title>
        <authorList>
            <person name="Puginier C."/>
            <person name="Libourel C."/>
            <person name="Otte J."/>
            <person name="Skaloud P."/>
            <person name="Haon M."/>
            <person name="Grisel S."/>
            <person name="Petersen M."/>
            <person name="Berrin J.G."/>
            <person name="Delaux P.M."/>
            <person name="Dal Grande F."/>
            <person name="Keller J."/>
        </authorList>
    </citation>
    <scope>NUCLEOTIDE SEQUENCE [LARGE SCALE GENOMIC DNA]</scope>
    <source>
        <strain evidence="1 2">SAG 216-7</strain>
    </source>
</reference>
<dbReference type="SUPFAM" id="SSF51445">
    <property type="entry name" value="(Trans)glycosidases"/>
    <property type="match status" value="1"/>
</dbReference>
<organism evidence="1 2">
    <name type="scientific">Coccomyxa subellipsoidea</name>
    <dbReference type="NCBI Taxonomy" id="248742"/>
    <lineage>
        <taxon>Eukaryota</taxon>
        <taxon>Viridiplantae</taxon>
        <taxon>Chlorophyta</taxon>
        <taxon>core chlorophytes</taxon>
        <taxon>Trebouxiophyceae</taxon>
        <taxon>Trebouxiophyceae incertae sedis</taxon>
        <taxon>Coccomyxaceae</taxon>
        <taxon>Coccomyxa</taxon>
    </lineage>
</organism>
<comment type="caution">
    <text evidence="1">The sequence shown here is derived from an EMBL/GenBank/DDBJ whole genome shotgun (WGS) entry which is preliminary data.</text>
</comment>
<gene>
    <name evidence="1" type="ORF">WJX75_000733</name>
</gene>
<evidence type="ECO:0000313" key="2">
    <source>
        <dbReference type="Proteomes" id="UP001491310"/>
    </source>
</evidence>
<evidence type="ECO:0008006" key="3">
    <source>
        <dbReference type="Google" id="ProtNLM"/>
    </source>
</evidence>
<keyword evidence="2" id="KW-1185">Reference proteome</keyword>
<accession>A0ABR2YIU8</accession>
<evidence type="ECO:0000313" key="1">
    <source>
        <dbReference type="EMBL" id="KAK9906371.1"/>
    </source>
</evidence>